<dbReference type="InterPro" id="IPR011009">
    <property type="entry name" value="Kinase-like_dom_sf"/>
</dbReference>
<dbReference type="Gene3D" id="2.60.120.10">
    <property type="entry name" value="Jelly Rolls"/>
    <property type="match status" value="3"/>
</dbReference>
<dbReference type="InterPro" id="IPR018490">
    <property type="entry name" value="cNMP-bd_dom_sf"/>
</dbReference>
<feature type="coiled-coil region" evidence="13">
    <location>
        <begin position="28"/>
        <end position="69"/>
    </location>
</feature>
<dbReference type="NCBIfam" id="NF040941">
    <property type="entry name" value="GGGWT_bact"/>
    <property type="match status" value="1"/>
</dbReference>
<dbReference type="FunFam" id="2.60.120.10:FF:000064">
    <property type="entry name" value="cGMP-dependent protein kinase, isozyme"/>
    <property type="match status" value="1"/>
</dbReference>
<comment type="catalytic activity">
    <reaction evidence="10">
        <text>L-threonyl-[protein] + ATP = O-phospho-L-threonyl-[protein] + ADP + H(+)</text>
        <dbReference type="Rhea" id="RHEA:46608"/>
        <dbReference type="Rhea" id="RHEA-COMP:11060"/>
        <dbReference type="Rhea" id="RHEA-COMP:11605"/>
        <dbReference type="ChEBI" id="CHEBI:15378"/>
        <dbReference type="ChEBI" id="CHEBI:30013"/>
        <dbReference type="ChEBI" id="CHEBI:30616"/>
        <dbReference type="ChEBI" id="CHEBI:61977"/>
        <dbReference type="ChEBI" id="CHEBI:456216"/>
        <dbReference type="EC" id="2.7.11.12"/>
    </reaction>
</comment>
<evidence type="ECO:0000256" key="2">
    <source>
        <dbReference type="ARBA" id="ARBA00012428"/>
    </source>
</evidence>
<dbReference type="PROSITE" id="PS00107">
    <property type="entry name" value="PROTEIN_KINASE_ATP"/>
    <property type="match status" value="1"/>
</dbReference>
<keyword evidence="6 12" id="KW-0547">Nucleotide-binding</keyword>
<keyword evidence="20" id="KW-1185">Reference proteome</keyword>
<evidence type="ECO:0000259" key="15">
    <source>
        <dbReference type="PROSITE" id="PS50011"/>
    </source>
</evidence>
<dbReference type="Gene3D" id="1.20.5.170">
    <property type="match status" value="1"/>
</dbReference>
<evidence type="ECO:0000259" key="16">
    <source>
        <dbReference type="PROSITE" id="PS50042"/>
    </source>
</evidence>
<dbReference type="PROSITE" id="PS00888">
    <property type="entry name" value="CNMP_BINDING_1"/>
    <property type="match status" value="1"/>
</dbReference>
<dbReference type="Gene3D" id="1.10.510.10">
    <property type="entry name" value="Transferase(Phosphotransferase) domain 1"/>
    <property type="match status" value="1"/>
</dbReference>
<dbReference type="SMART" id="SM00100">
    <property type="entry name" value="cNMP"/>
    <property type="match status" value="3"/>
</dbReference>
<feature type="region of interest" description="Disordered" evidence="14">
    <location>
        <begin position="780"/>
        <end position="799"/>
    </location>
</feature>
<feature type="domain" description="AGC-kinase C-terminal" evidence="17">
    <location>
        <begin position="1527"/>
        <end position="1616"/>
    </location>
</feature>
<dbReference type="InterPro" id="IPR036056">
    <property type="entry name" value="Fibrinogen-like_C"/>
</dbReference>
<evidence type="ECO:0000256" key="12">
    <source>
        <dbReference type="PROSITE-ProRule" id="PRU10141"/>
    </source>
</evidence>
<comment type="caution">
    <text evidence="19">The sequence shown here is derived from an EMBL/GenBank/DDBJ whole genome shotgun (WGS) entry which is preliminary data.</text>
</comment>
<dbReference type="InterPro" id="IPR014716">
    <property type="entry name" value="Fibrinogen_a/b/g_C_1"/>
</dbReference>
<dbReference type="SMART" id="SM00133">
    <property type="entry name" value="S_TK_X"/>
    <property type="match status" value="1"/>
</dbReference>
<keyword evidence="7" id="KW-0418">Kinase</keyword>
<evidence type="ECO:0000259" key="17">
    <source>
        <dbReference type="PROSITE" id="PS51285"/>
    </source>
</evidence>
<dbReference type="GO" id="GO:0030553">
    <property type="term" value="F:cGMP binding"/>
    <property type="evidence" value="ECO:0007669"/>
    <property type="project" value="UniProtKB-KW"/>
</dbReference>
<feature type="domain" description="Protein kinase" evidence="15">
    <location>
        <begin position="1266"/>
        <end position="1526"/>
    </location>
</feature>
<evidence type="ECO:0000256" key="6">
    <source>
        <dbReference type="ARBA" id="ARBA00022741"/>
    </source>
</evidence>
<evidence type="ECO:0000256" key="9">
    <source>
        <dbReference type="ARBA" id="ARBA00022992"/>
    </source>
</evidence>
<dbReference type="PROSITE" id="PS50042">
    <property type="entry name" value="CNMP_BINDING_3"/>
    <property type="match status" value="3"/>
</dbReference>
<keyword evidence="4" id="KW-0140">cGMP</keyword>
<dbReference type="Gene3D" id="3.30.200.20">
    <property type="entry name" value="Phosphorylase Kinase, domain 1"/>
    <property type="match status" value="1"/>
</dbReference>
<dbReference type="SMART" id="SM00186">
    <property type="entry name" value="FBG"/>
    <property type="match status" value="1"/>
</dbReference>
<feature type="domain" description="Cyclic nucleotide-binding" evidence="16">
    <location>
        <begin position="139"/>
        <end position="180"/>
    </location>
</feature>
<keyword evidence="3" id="KW-0723">Serine/threonine-protein kinase</keyword>
<keyword evidence="9" id="KW-0142">cGMP-binding</keyword>
<dbReference type="InterPro" id="IPR000719">
    <property type="entry name" value="Prot_kinase_dom"/>
</dbReference>
<feature type="compositionally biased region" description="Basic residues" evidence="14">
    <location>
        <begin position="1610"/>
        <end position="1629"/>
    </location>
</feature>
<dbReference type="SUPFAM" id="SSF51206">
    <property type="entry name" value="cAMP-binding domain-like"/>
    <property type="match status" value="3"/>
</dbReference>
<keyword evidence="5" id="KW-0808">Transferase</keyword>
<dbReference type="PRINTS" id="PR00104">
    <property type="entry name" value="CGMPKINASE"/>
</dbReference>
<keyword evidence="8 12" id="KW-0067">ATP-binding</keyword>
<evidence type="ECO:0000256" key="11">
    <source>
        <dbReference type="ARBA" id="ARBA00047462"/>
    </source>
</evidence>
<dbReference type="GO" id="GO:0005524">
    <property type="term" value="F:ATP binding"/>
    <property type="evidence" value="ECO:0007669"/>
    <property type="project" value="UniProtKB-UniRule"/>
</dbReference>
<sequence>MSCYNFITKVLHRRKIQAEMPPSETEVVQGLKKLLEDKNRELQLKEEMITLLEKELDDKDAIIKHLHNEIDKFRQVVKPITQKIITKQLELGDERPRIKRQAISAEPLNASASDLQIKKIPKSATSRELIKAAILDNDFMKNLEMTQIREIVDCMYPEAYKTGSIIIKEGDVGSIVYVLEGELDNQLDSRAAPVAYDGRHCAVSNLIPEKSKRCNKNIVQTVSENVVLAYLMEKSKTVKSSTLWSTYSMLKLTLNIRDGIGVTKFLKLVILIMGISGAMRRDELTKMSIDDIKDEHSLLIVAVPDTKTGIKRTFTVTNPEFPGFLLSQRSDSEGDGFAPAHLHRRPRARSLPEPVKCSSASEDISIQQSVRNKCEKSRCCCPPPRHYSHLFPVCGLSDAVLCPSVGCSSIRVEATISPQIRLQECRVYKTIDDTHSFYKYRIFCQRVKVSGPGCPSVRKTAPPARRSHALPFRRRFRNAGSRGPGGPPRFLPRLIRKCQSGSSGQIRRWNLVLLSSTTAKMLTSPVLLGVKSKRADVTSDRKTLALTGTGDFCCCLIYCPETAPLAGNRLQNDVVTFPDCDKDGNGATWCCPTKETKKIEEYRTGGLDTRHVTTHKPTDRTRNHPYFTADLAKWKTGQPAATPDFAALFFTHGSFSCSKMKIKHYPGKAVVNDPAWLEMDISNDIRGRQYEANWEDAQKNLSSTNSSGSNSWDKYSEGTLSSKLGQYQNMLDELAQEEQLYAVPNKLKDKPKYHSEKCLSRINNPMANYYLPSQTKIQKTRSFKEETKPPPKPKPRTKLPAVNLDEEYKNVINDLEKQMKKSVRFDEEADEEIQERVSEWIDDQNRHILEDTVLTVTEELPKKVRQRIPPRNLTPSPSQLCETPPPPPPPDDDVYNLYKDGLNAPVLDSPPSSKSDFSIPRPKLIVPVHTYAVRRRRTGNLQCAGEEVGKGDSGEFFFCFAKSGERKVAVFCLRYRRVGAPRNGQYFAGCGEDCESGETITFNCRITAEVGEDKTFVVATAIREPSPITKSKVQVKMKMTESKIEKHSNSGEGCVEVSRDGKFLSTLTPGKVLGELAILYHCQRTATIKAATDCKLWAIERQCFQTIMMRTGLIRQAEYTDFLKSVPIFKNLPEDTLIKISDVLEETFYANGDYIIRQGARGDTFFIISKGTVKVTKKMQDSNEEKYIRTLGKGDFFGEKALQGDDLRTANIIVDNPEGTYCLVIDRETFNQLISNLDEIRTKYKDESVDRKRMNEEFERVALSDLKKLTTLGVGGFGRVELVQIQGDAAKRSFALKQMKKAQIVETRQQQHIMSEKEIMGEANCDFIVKLFKTFKDRKYLYMLMESCLGGELWTVLRDKGHFDDATTRFYTACVVEAFDYLHSRNIIYRDLKPENLLLDNQGYVKLVDFGFAKKLHSGRKTWTFCGTPEYVAPEVILNKGHDISADYWSLGVLMFELLTGTPPFTGADPMKTYNIILKGIDAIDFPRNITRNAMALIKKLCRDNPAERLGYQKGGISEIQKHKWFDGFNWEGLVNRTLTPPILPRVKHETDTSNFDEYPADADGPPPDDVTGKCNRNLGGSQLMKMGAELWRRMNEAQKLLYFELAKNAPKKQQQRGRKRKKRRRTRRVSLQELAQQLHKHEKRLEKLEDTPKHTKSLPKNCKEVQERGNKLSGIYRIKPEQSPEDFMVVCDMETRGGGWTYFLNRHDGSQDFYLKWPQYKNGFGNLAGEFWLGLDHLHYLTGHEVNELLIELVDFNMTKAHAHYSFFSVASENEGYALKVLSGYSGDAGDSFLYHGGAMFSTQDTDHDQDSGNCATFHGEDCIEY</sequence>
<evidence type="ECO:0000256" key="14">
    <source>
        <dbReference type="SAM" id="MobiDB-lite"/>
    </source>
</evidence>
<dbReference type="InterPro" id="IPR017441">
    <property type="entry name" value="Protein_kinase_ATP_BS"/>
</dbReference>
<dbReference type="SUPFAM" id="SSF56112">
    <property type="entry name" value="Protein kinase-like (PK-like)"/>
    <property type="match status" value="1"/>
</dbReference>
<dbReference type="Pfam" id="PF00069">
    <property type="entry name" value="Pkinase"/>
    <property type="match status" value="1"/>
</dbReference>
<dbReference type="PANTHER" id="PTHR24353:SF111">
    <property type="match status" value="1"/>
</dbReference>
<dbReference type="Pfam" id="PF00027">
    <property type="entry name" value="cNMP_binding"/>
    <property type="match status" value="2"/>
</dbReference>
<evidence type="ECO:0000313" key="19">
    <source>
        <dbReference type="EMBL" id="KAH0810594.1"/>
    </source>
</evidence>
<dbReference type="InterPro" id="IPR018488">
    <property type="entry name" value="cNMP-bd_CS"/>
</dbReference>
<dbReference type="GO" id="GO:0005737">
    <property type="term" value="C:cytoplasm"/>
    <property type="evidence" value="ECO:0007669"/>
    <property type="project" value="UniProtKB-ARBA"/>
</dbReference>
<dbReference type="PROSITE" id="PS00889">
    <property type="entry name" value="CNMP_BINDING_2"/>
    <property type="match status" value="2"/>
</dbReference>
<dbReference type="PROSITE" id="PS51406">
    <property type="entry name" value="FIBRINOGEN_C_2"/>
    <property type="match status" value="1"/>
</dbReference>
<dbReference type="InterPro" id="IPR000595">
    <property type="entry name" value="cNMP-bd_dom"/>
</dbReference>
<feature type="domain" description="Cyclic nucleotide-binding" evidence="16">
    <location>
        <begin position="1052"/>
        <end position="1125"/>
    </location>
</feature>
<evidence type="ECO:0000256" key="1">
    <source>
        <dbReference type="ARBA" id="ARBA00006352"/>
    </source>
</evidence>
<evidence type="ECO:0000256" key="8">
    <source>
        <dbReference type="ARBA" id="ARBA00022840"/>
    </source>
</evidence>
<evidence type="ECO:0000259" key="18">
    <source>
        <dbReference type="PROSITE" id="PS51406"/>
    </source>
</evidence>
<feature type="region of interest" description="Disordered" evidence="14">
    <location>
        <begin position="864"/>
        <end position="891"/>
    </location>
</feature>
<evidence type="ECO:0000256" key="10">
    <source>
        <dbReference type="ARBA" id="ARBA00047298"/>
    </source>
</evidence>
<proteinExistence type="inferred from homology"/>
<dbReference type="Pfam" id="PF00147">
    <property type="entry name" value="Fibrinogen_C"/>
    <property type="match status" value="1"/>
</dbReference>
<dbReference type="FunFam" id="1.10.510.10:FF:000096">
    <property type="entry name" value="cGMP-dependent protein kinase"/>
    <property type="match status" value="1"/>
</dbReference>
<name>A0A8J6L3P2_TENMO</name>
<dbReference type="Gene3D" id="3.90.215.10">
    <property type="entry name" value="Gamma Fibrinogen, chain A, domain 1"/>
    <property type="match status" value="1"/>
</dbReference>
<feature type="domain" description="Fibrinogen C-terminal" evidence="18">
    <location>
        <begin position="1654"/>
        <end position="1827"/>
    </location>
</feature>
<dbReference type="PROSITE" id="PS00108">
    <property type="entry name" value="PROTEIN_KINASE_ST"/>
    <property type="match status" value="1"/>
</dbReference>
<evidence type="ECO:0000256" key="7">
    <source>
        <dbReference type="ARBA" id="ARBA00022777"/>
    </source>
</evidence>
<dbReference type="CDD" id="cd12086">
    <property type="entry name" value="DD_cGKI-beta"/>
    <property type="match status" value="1"/>
</dbReference>
<dbReference type="CDD" id="cd00038">
    <property type="entry name" value="CAP_ED"/>
    <property type="match status" value="3"/>
</dbReference>
<dbReference type="InterPro" id="IPR008271">
    <property type="entry name" value="Ser/Thr_kinase_AS"/>
</dbReference>
<dbReference type="InterPro" id="IPR014710">
    <property type="entry name" value="RmlC-like_jellyroll"/>
</dbReference>
<evidence type="ECO:0000256" key="4">
    <source>
        <dbReference type="ARBA" id="ARBA00022535"/>
    </source>
</evidence>
<dbReference type="PROSITE" id="PS51285">
    <property type="entry name" value="AGC_KINASE_CTER"/>
    <property type="match status" value="1"/>
</dbReference>
<comment type="catalytic activity">
    <reaction evidence="11">
        <text>L-seryl-[protein] + ATP = O-phospho-L-seryl-[protein] + ADP + H(+)</text>
        <dbReference type="Rhea" id="RHEA:17989"/>
        <dbReference type="Rhea" id="RHEA-COMP:9863"/>
        <dbReference type="Rhea" id="RHEA-COMP:11604"/>
        <dbReference type="ChEBI" id="CHEBI:15378"/>
        <dbReference type="ChEBI" id="CHEBI:29999"/>
        <dbReference type="ChEBI" id="CHEBI:30616"/>
        <dbReference type="ChEBI" id="CHEBI:83421"/>
        <dbReference type="ChEBI" id="CHEBI:456216"/>
        <dbReference type="EC" id="2.7.11.12"/>
    </reaction>
</comment>
<gene>
    <name evidence="19" type="ORF">GEV33_012197</name>
</gene>
<accession>A0A8J6L3P2</accession>
<dbReference type="CDD" id="cd00087">
    <property type="entry name" value="FReD"/>
    <property type="match status" value="1"/>
</dbReference>
<feature type="binding site" evidence="12">
    <location>
        <position position="1297"/>
    </location>
    <ligand>
        <name>ATP</name>
        <dbReference type="ChEBI" id="CHEBI:30616"/>
    </ligand>
</feature>
<dbReference type="Proteomes" id="UP000719412">
    <property type="component" value="Unassembled WGS sequence"/>
</dbReference>
<dbReference type="CDD" id="cd05572">
    <property type="entry name" value="STKc_cGK"/>
    <property type="match status" value="1"/>
</dbReference>
<dbReference type="EC" id="2.7.11.12" evidence="2"/>
<evidence type="ECO:0000313" key="20">
    <source>
        <dbReference type="Proteomes" id="UP000719412"/>
    </source>
</evidence>
<dbReference type="SMART" id="SM00220">
    <property type="entry name" value="S_TKc"/>
    <property type="match status" value="1"/>
</dbReference>
<keyword evidence="13" id="KW-0175">Coiled coil</keyword>
<dbReference type="PROSITE" id="PS50011">
    <property type="entry name" value="PROTEIN_KINASE_DOM"/>
    <property type="match status" value="1"/>
</dbReference>
<dbReference type="SUPFAM" id="SSF56496">
    <property type="entry name" value="Fibrinogen C-terminal domain-like"/>
    <property type="match status" value="1"/>
</dbReference>
<protein>
    <recommendedName>
        <fullName evidence="2">cGMP-dependent protein kinase</fullName>
        <ecNumber evidence="2">2.7.11.12</ecNumber>
    </recommendedName>
</protein>
<reference evidence="19" key="1">
    <citation type="journal article" date="2020" name="J Insects Food Feed">
        <title>The yellow mealworm (Tenebrio molitor) genome: a resource for the emerging insects as food and feed industry.</title>
        <authorList>
            <person name="Eriksson T."/>
            <person name="Andere A."/>
            <person name="Kelstrup H."/>
            <person name="Emery V."/>
            <person name="Picard C."/>
        </authorList>
    </citation>
    <scope>NUCLEOTIDE SEQUENCE</scope>
    <source>
        <strain evidence="19">Stoneville</strain>
        <tissue evidence="19">Whole head</tissue>
    </source>
</reference>
<organism evidence="19 20">
    <name type="scientific">Tenebrio molitor</name>
    <name type="common">Yellow mealworm beetle</name>
    <dbReference type="NCBI Taxonomy" id="7067"/>
    <lineage>
        <taxon>Eukaryota</taxon>
        <taxon>Metazoa</taxon>
        <taxon>Ecdysozoa</taxon>
        <taxon>Arthropoda</taxon>
        <taxon>Hexapoda</taxon>
        <taxon>Insecta</taxon>
        <taxon>Pterygota</taxon>
        <taxon>Neoptera</taxon>
        <taxon>Endopterygota</taxon>
        <taxon>Coleoptera</taxon>
        <taxon>Polyphaga</taxon>
        <taxon>Cucujiformia</taxon>
        <taxon>Tenebrionidae</taxon>
        <taxon>Tenebrio</taxon>
    </lineage>
</organism>
<comment type="similarity">
    <text evidence="1">Belongs to the protein kinase superfamily. AGC Ser/Thr protein kinase family. cGMP subfamily.</text>
</comment>
<dbReference type="InterPro" id="IPR000961">
    <property type="entry name" value="AGC-kinase_C"/>
</dbReference>
<evidence type="ECO:0000256" key="3">
    <source>
        <dbReference type="ARBA" id="ARBA00022527"/>
    </source>
</evidence>
<reference evidence="19" key="2">
    <citation type="submission" date="2021-08" db="EMBL/GenBank/DDBJ databases">
        <authorList>
            <person name="Eriksson T."/>
        </authorList>
    </citation>
    <scope>NUCLEOTIDE SEQUENCE</scope>
    <source>
        <strain evidence="19">Stoneville</strain>
        <tissue evidence="19">Whole head</tissue>
    </source>
</reference>
<evidence type="ECO:0000256" key="5">
    <source>
        <dbReference type="ARBA" id="ARBA00022679"/>
    </source>
</evidence>
<evidence type="ECO:0000256" key="13">
    <source>
        <dbReference type="SAM" id="Coils"/>
    </source>
</evidence>
<dbReference type="InterPro" id="IPR002374">
    <property type="entry name" value="cGMP_dep_kinase"/>
</dbReference>
<dbReference type="GO" id="GO:0004692">
    <property type="term" value="F:cGMP-dependent protein kinase activity"/>
    <property type="evidence" value="ECO:0007669"/>
    <property type="project" value="UniProtKB-EC"/>
</dbReference>
<feature type="region of interest" description="Disordered" evidence="14">
    <location>
        <begin position="1609"/>
        <end position="1631"/>
    </location>
</feature>
<dbReference type="InterPro" id="IPR035014">
    <property type="entry name" value="STKc_cGK"/>
</dbReference>
<dbReference type="EMBL" id="JABDTM020027394">
    <property type="protein sequence ID" value="KAH0810594.1"/>
    <property type="molecule type" value="Genomic_DNA"/>
</dbReference>
<feature type="domain" description="Cyclic nucleotide-binding" evidence="16">
    <location>
        <begin position="1128"/>
        <end position="1251"/>
    </location>
</feature>
<dbReference type="PANTHER" id="PTHR24353">
    <property type="entry name" value="CYCLIC NUCLEOTIDE-DEPENDENT PROTEIN KINASE"/>
    <property type="match status" value="1"/>
</dbReference>
<dbReference type="InterPro" id="IPR002181">
    <property type="entry name" value="Fibrinogen_a/b/g_C_dom"/>
</dbReference>